<comment type="caution">
    <text evidence="2">The sequence shown here is derived from an EMBL/GenBank/DDBJ whole genome shotgun (WGS) entry which is preliminary data.</text>
</comment>
<feature type="transmembrane region" description="Helical" evidence="1">
    <location>
        <begin position="33"/>
        <end position="52"/>
    </location>
</feature>
<protein>
    <submittedName>
        <fullName evidence="2">Uncharacterized protein</fullName>
    </submittedName>
</protein>
<dbReference type="Proteomes" id="UP001501844">
    <property type="component" value="Unassembled WGS sequence"/>
</dbReference>
<sequence>MKGKIVRACAWFALIIFSLTSLAGLLMMFTEGISWAGTIAIGMCFLMAVTGGHARKYGLPEFKAQEFSKLSAVVSLVFGVLFIIFMPLLFMAGAGFEDSFVAIRNLLILFLPVVISAIAILASKGKTE</sequence>
<evidence type="ECO:0000256" key="1">
    <source>
        <dbReference type="SAM" id="Phobius"/>
    </source>
</evidence>
<evidence type="ECO:0000313" key="2">
    <source>
        <dbReference type="EMBL" id="GAA4310939.1"/>
    </source>
</evidence>
<keyword evidence="1" id="KW-0472">Membrane</keyword>
<dbReference type="EMBL" id="BAABGX010000002">
    <property type="protein sequence ID" value="GAA4310939.1"/>
    <property type="molecule type" value="Genomic_DNA"/>
</dbReference>
<name>A0ABP8FUP4_9BACT</name>
<keyword evidence="3" id="KW-1185">Reference proteome</keyword>
<gene>
    <name evidence="2" type="ORF">GCM10023183_29290</name>
</gene>
<keyword evidence="1" id="KW-0812">Transmembrane</keyword>
<organism evidence="2 3">
    <name type="scientific">Nibribacter koreensis</name>
    <dbReference type="NCBI Taxonomy" id="1084519"/>
    <lineage>
        <taxon>Bacteria</taxon>
        <taxon>Pseudomonadati</taxon>
        <taxon>Bacteroidota</taxon>
        <taxon>Cytophagia</taxon>
        <taxon>Cytophagales</taxon>
        <taxon>Hymenobacteraceae</taxon>
        <taxon>Nibribacter</taxon>
    </lineage>
</organism>
<evidence type="ECO:0000313" key="3">
    <source>
        <dbReference type="Proteomes" id="UP001501844"/>
    </source>
</evidence>
<dbReference type="RefSeq" id="WP_345167661.1">
    <property type="nucleotide sequence ID" value="NZ_BAABGX010000002.1"/>
</dbReference>
<feature type="transmembrane region" description="Helical" evidence="1">
    <location>
        <begin position="73"/>
        <end position="96"/>
    </location>
</feature>
<keyword evidence="1" id="KW-1133">Transmembrane helix</keyword>
<feature type="transmembrane region" description="Helical" evidence="1">
    <location>
        <begin position="102"/>
        <end position="122"/>
    </location>
</feature>
<accession>A0ABP8FUP4</accession>
<proteinExistence type="predicted"/>
<reference evidence="3" key="1">
    <citation type="journal article" date="2019" name="Int. J. Syst. Evol. Microbiol.">
        <title>The Global Catalogue of Microorganisms (GCM) 10K type strain sequencing project: providing services to taxonomists for standard genome sequencing and annotation.</title>
        <authorList>
            <consortium name="The Broad Institute Genomics Platform"/>
            <consortium name="The Broad Institute Genome Sequencing Center for Infectious Disease"/>
            <person name="Wu L."/>
            <person name="Ma J."/>
        </authorList>
    </citation>
    <scope>NUCLEOTIDE SEQUENCE [LARGE SCALE GENOMIC DNA]</scope>
    <source>
        <strain evidence="3">JCM 17917</strain>
    </source>
</reference>